<dbReference type="SUPFAM" id="SSF54593">
    <property type="entry name" value="Glyoxalase/Bleomycin resistance protein/Dihydroxybiphenyl dioxygenase"/>
    <property type="match status" value="1"/>
</dbReference>
<dbReference type="PANTHER" id="PTHR21366:SF14">
    <property type="entry name" value="GLYOXALASE DOMAIN-CONTAINING PROTEIN 5"/>
    <property type="match status" value="1"/>
</dbReference>
<accession>A0A2R6A7L0</accession>
<dbReference type="Proteomes" id="UP000240880">
    <property type="component" value="Unassembled WGS sequence"/>
</dbReference>
<dbReference type="EMBL" id="NEXC01000086">
    <property type="protein sequence ID" value="PSN82273.1"/>
    <property type="molecule type" value="Genomic_DNA"/>
</dbReference>
<gene>
    <name evidence="2" type="ORF">B9Q01_08525</name>
</gene>
<dbReference type="InterPro" id="IPR050383">
    <property type="entry name" value="GlyoxalaseI/FosfomycinResist"/>
</dbReference>
<evidence type="ECO:0000259" key="1">
    <source>
        <dbReference type="PROSITE" id="PS51819"/>
    </source>
</evidence>
<sequence length="127" mass="14168">MPLKYFGIRVTNLESSIDFYTRLLGLKLKTTGKMEHGGVFAELEDPVTHFVLELNWYPRGSPFDTPYTPGEGLDHLGFEVDDALAVFKRLLAEGVEPALHPFVDSGWVLAFVKDPDGNWIELASKAS</sequence>
<dbReference type="InterPro" id="IPR037523">
    <property type="entry name" value="VOC_core"/>
</dbReference>
<dbReference type="InterPro" id="IPR029068">
    <property type="entry name" value="Glyas_Bleomycin-R_OHBP_Dase"/>
</dbReference>
<dbReference type="AlphaFoldDB" id="A0A2R6A7L0"/>
<protein>
    <recommendedName>
        <fullName evidence="1">VOC domain-containing protein</fullName>
    </recommendedName>
</protein>
<feature type="domain" description="VOC" evidence="1">
    <location>
        <begin position="2"/>
        <end position="125"/>
    </location>
</feature>
<dbReference type="Gene3D" id="3.10.180.10">
    <property type="entry name" value="2,3-Dihydroxybiphenyl 1,2-Dioxygenase, domain 1"/>
    <property type="match status" value="1"/>
</dbReference>
<name>A0A2R6A7L0_9ARCH</name>
<proteinExistence type="predicted"/>
<dbReference type="PANTHER" id="PTHR21366">
    <property type="entry name" value="GLYOXALASE FAMILY PROTEIN"/>
    <property type="match status" value="1"/>
</dbReference>
<organism evidence="2 3">
    <name type="scientific">Candidatus Marsarchaeota G1 archaeon OSP_D</name>
    <dbReference type="NCBI Taxonomy" id="1978155"/>
    <lineage>
        <taxon>Archaea</taxon>
        <taxon>Candidatus Marsarchaeota</taxon>
        <taxon>Candidatus Marsarchaeota group 1</taxon>
    </lineage>
</organism>
<dbReference type="PROSITE" id="PS51819">
    <property type="entry name" value="VOC"/>
    <property type="match status" value="1"/>
</dbReference>
<reference evidence="2 3" key="1">
    <citation type="submission" date="2017-04" db="EMBL/GenBank/DDBJ databases">
        <title>Novel microbial lineages endemic to geothermal iron-oxide mats fill important gaps in the evolutionary history of Archaea.</title>
        <authorList>
            <person name="Jay Z.J."/>
            <person name="Beam J.P."/>
            <person name="Dlakic M."/>
            <person name="Rusch D.B."/>
            <person name="Kozubal M.A."/>
            <person name="Inskeep W.P."/>
        </authorList>
    </citation>
    <scope>NUCLEOTIDE SEQUENCE [LARGE SCALE GENOMIC DNA]</scope>
    <source>
        <strain evidence="2">OSP_D</strain>
    </source>
</reference>
<evidence type="ECO:0000313" key="3">
    <source>
        <dbReference type="Proteomes" id="UP000240880"/>
    </source>
</evidence>
<evidence type="ECO:0000313" key="2">
    <source>
        <dbReference type="EMBL" id="PSN82273.1"/>
    </source>
</evidence>
<comment type="caution">
    <text evidence="2">The sequence shown here is derived from an EMBL/GenBank/DDBJ whole genome shotgun (WGS) entry which is preliminary data.</text>
</comment>
<dbReference type="InterPro" id="IPR004360">
    <property type="entry name" value="Glyas_Fos-R_dOase_dom"/>
</dbReference>
<dbReference type="Pfam" id="PF00903">
    <property type="entry name" value="Glyoxalase"/>
    <property type="match status" value="1"/>
</dbReference>